<gene>
    <name evidence="1" type="ORF">E2605_10540</name>
</gene>
<proteinExistence type="predicted"/>
<keyword evidence="1" id="KW-0176">Collagen</keyword>
<dbReference type="STRING" id="1121485.GCA_000426485_00440"/>
<organism evidence="1 2">
    <name type="scientific">Dysgonomonas capnocytophagoides</name>
    <dbReference type="NCBI Taxonomy" id="45254"/>
    <lineage>
        <taxon>Bacteria</taxon>
        <taxon>Pseudomonadati</taxon>
        <taxon>Bacteroidota</taxon>
        <taxon>Bacteroidia</taxon>
        <taxon>Bacteroidales</taxon>
        <taxon>Dysgonomonadaceae</taxon>
        <taxon>Dysgonomonas</taxon>
    </lineage>
</organism>
<dbReference type="OrthoDB" id="997571at2"/>
<comment type="caution">
    <text evidence="1">The sequence shown here is derived from an EMBL/GenBank/DDBJ whole genome shotgun (WGS) entry which is preliminary data.</text>
</comment>
<evidence type="ECO:0000313" key="2">
    <source>
        <dbReference type="Proteomes" id="UP000297861"/>
    </source>
</evidence>
<evidence type="ECO:0000313" key="1">
    <source>
        <dbReference type="EMBL" id="TFD96024.1"/>
    </source>
</evidence>
<dbReference type="RefSeq" id="WP_134436418.1">
    <property type="nucleotide sequence ID" value="NZ_AP028867.1"/>
</dbReference>
<dbReference type="EMBL" id="SOML01000006">
    <property type="protein sequence ID" value="TFD96024.1"/>
    <property type="molecule type" value="Genomic_DNA"/>
</dbReference>
<reference evidence="1 2" key="1">
    <citation type="submission" date="2019-03" db="EMBL/GenBank/DDBJ databases">
        <title>San Antonio Military Medical Center submission to MRSN (WRAIR), pending publication.</title>
        <authorList>
            <person name="Blyth D.M."/>
            <person name="Mccarthy S.L."/>
            <person name="Schall S.E."/>
            <person name="Stam J.A."/>
            <person name="Ong A.C."/>
            <person name="Mcgann P.T."/>
        </authorList>
    </citation>
    <scope>NUCLEOTIDE SEQUENCE [LARGE SCALE GENOMIC DNA]</scope>
    <source>
        <strain evidence="1 2">MRSN571793</strain>
    </source>
</reference>
<dbReference type="Proteomes" id="UP000297861">
    <property type="component" value="Unassembled WGS sequence"/>
</dbReference>
<dbReference type="AlphaFoldDB" id="A0A4Y8L1J8"/>
<protein>
    <submittedName>
        <fullName evidence="1">Collagen-like protein</fullName>
    </submittedName>
</protein>
<name>A0A4Y8L1J8_9BACT</name>
<dbReference type="PROSITE" id="PS51257">
    <property type="entry name" value="PROKAR_LIPOPROTEIN"/>
    <property type="match status" value="1"/>
</dbReference>
<keyword evidence="2" id="KW-1185">Reference proteome</keyword>
<dbReference type="Gene3D" id="1.20.5.320">
    <property type="entry name" value="6-Phosphogluconate Dehydrogenase, domain 3"/>
    <property type="match status" value="1"/>
</dbReference>
<sequence>MKKLLLSIITVLFLVTSCEGPTGPMGPEGPQGEPGENGTSWFTRSYTIKASDWKLSGKQGELNSFYYASIPISELTKFIYESGTVLAYIETEPGIKNSLPYVSHRGGVDSQGEFLWTQTYDFDFQVKEITFYLTYSDFNTQIKPEQEIVHVIFMW</sequence>
<accession>A0A4Y8L1J8</accession>